<accession>A0AAD7UHT0</accession>
<evidence type="ECO:0000313" key="3">
    <source>
        <dbReference type="EMBL" id="KAJ8607164.1"/>
    </source>
</evidence>
<feature type="compositionally biased region" description="Basic and acidic residues" evidence="1">
    <location>
        <begin position="480"/>
        <end position="492"/>
    </location>
</feature>
<dbReference type="Gene3D" id="3.20.20.80">
    <property type="entry name" value="Glycosidases"/>
    <property type="match status" value="1"/>
</dbReference>
<organism evidence="3 4">
    <name type="scientific">Chrysophaeum taylorii</name>
    <dbReference type="NCBI Taxonomy" id="2483200"/>
    <lineage>
        <taxon>Eukaryota</taxon>
        <taxon>Sar</taxon>
        <taxon>Stramenopiles</taxon>
        <taxon>Ochrophyta</taxon>
        <taxon>Pelagophyceae</taxon>
        <taxon>Pelagomonadales</taxon>
        <taxon>Pelagomonadaceae</taxon>
        <taxon>Chrysophaeum</taxon>
    </lineage>
</organism>
<dbReference type="InterPro" id="IPR011042">
    <property type="entry name" value="6-blade_b-propeller_TolB-like"/>
</dbReference>
<dbReference type="InterPro" id="IPR032719">
    <property type="entry name" value="WbsX"/>
</dbReference>
<dbReference type="AlphaFoldDB" id="A0AAD7UHT0"/>
<keyword evidence="2" id="KW-0732">Signal</keyword>
<evidence type="ECO:0000313" key="4">
    <source>
        <dbReference type="Proteomes" id="UP001230188"/>
    </source>
</evidence>
<feature type="region of interest" description="Disordered" evidence="1">
    <location>
        <begin position="480"/>
        <end position="507"/>
    </location>
</feature>
<dbReference type="PANTHER" id="PTHR41244">
    <property type="entry name" value="RHAMNAN SYNTHESIS F"/>
    <property type="match status" value="1"/>
</dbReference>
<feature type="compositionally biased region" description="Pro residues" evidence="1">
    <location>
        <begin position="384"/>
        <end position="422"/>
    </location>
</feature>
<dbReference type="Gene3D" id="2.120.10.30">
    <property type="entry name" value="TolB, C-terminal domain"/>
    <property type="match status" value="1"/>
</dbReference>
<dbReference type="Proteomes" id="UP001230188">
    <property type="component" value="Unassembled WGS sequence"/>
</dbReference>
<feature type="region of interest" description="Disordered" evidence="1">
    <location>
        <begin position="363"/>
        <end position="447"/>
    </location>
</feature>
<feature type="signal peptide" evidence="2">
    <location>
        <begin position="1"/>
        <end position="16"/>
    </location>
</feature>
<dbReference type="EMBL" id="JAQMWT010000230">
    <property type="protein sequence ID" value="KAJ8607164.1"/>
    <property type="molecule type" value="Genomic_DNA"/>
</dbReference>
<dbReference type="SUPFAM" id="SSF63829">
    <property type="entry name" value="Calcium-dependent phosphotriesterase"/>
    <property type="match status" value="1"/>
</dbReference>
<evidence type="ECO:0000256" key="1">
    <source>
        <dbReference type="SAM" id="MobiDB-lite"/>
    </source>
</evidence>
<proteinExistence type="predicted"/>
<gene>
    <name evidence="3" type="ORF">CTAYLR_007331</name>
</gene>
<reference evidence="3" key="1">
    <citation type="submission" date="2023-01" db="EMBL/GenBank/DDBJ databases">
        <title>Metagenome sequencing of chrysophaentin producing Chrysophaeum taylorii.</title>
        <authorList>
            <person name="Davison J."/>
            <person name="Bewley C."/>
        </authorList>
    </citation>
    <scope>NUCLEOTIDE SEQUENCE</scope>
    <source>
        <strain evidence="3">NIES-1699</strain>
    </source>
</reference>
<dbReference type="PANTHER" id="PTHR41244:SF1">
    <property type="entry name" value="GLYCOSYLTRANSFERASE"/>
    <property type="match status" value="1"/>
</dbReference>
<name>A0AAD7UHT0_9STRA</name>
<comment type="caution">
    <text evidence="3">The sequence shown here is derived from an EMBL/GenBank/DDBJ whole genome shotgun (WGS) entry which is preliminary data.</text>
</comment>
<sequence length="950" mass="104537">MLLLLSVLLALLPARAVTLKSGILGITQYLTTTTTTTTTCGGGDCSMECSRRKRRGLLAATPAPTAEEDWLILWTEGLSDLSYVWSMDHHHAAVQASVLVDTSGDAEGVALLDNETLAFVDGKGLLFKVDLLGTHYEEIVDYCAHLRDDDDDDDDEDNNSSCAGRGLAYWDHTFYFVDEVLGILASFDGELLTTLVTGLDAPYGVAIDKRKGRLYFTSGGNIYSTPRDARDLTPSDVDLFFAASTYGVTNVALDSQNRFVYWTGDDAIFRAPIFDPTTNVQTVYENVEGANSVAVDWQQNKLFYTCDDGVFSGDLDGTTDPTPLVYLYNATFVFALYRVAPTPAPTQLPTAKPTLVPTWLPTSIPSRAPSAPPTASPSSLPTNLPTPTPSAAPAPAPTENPTPTPTTLPSAAPTPPVRPADAPPDGAALRRPDNRPDARAPLRADRHSLDVADTRAIASADARPNTAPIAETLATAHIDAHDTADRHSDRRSLRAPHSNADFHPDVRADHRQLGGPVRPSAHWTSTKVGEKKCGRPKLAVVHFPQYHRDATNDALWGDRYTEWTTLNATADPRPLESWSPRWHGPHTLQSSGGGFSSQNVTRESMRAHLEYLERAWADDRYVRMDDRPLLILHTDSLHSDVWQFTLVSCGSRGPTPASPSRWTLSSICATRSTRSANPQVHDARHLKHLVGTLGPFAGFDNIARHRFTPHLATRIRVIEKRFRRDRPRELERMLATMAAIAGAERTQDALRSNFIAIDAWNEWGEGNVLEPNSENGFGMHEACRDYDDDRAVPDTDLISKCVVPKDARFEDNLDLDLWRVRGALAHAQLNEWRRRPLPAAVAAADASDESVERGAGMVFVIGMHKTGTMSLGLALEKLDFNVYQLQSAGAMLEKRCFQDRLYPNATDAVMFNQESRGRLLFCLKQNGVFQNATAFQDTRPSQRSMVLQPT</sequence>
<evidence type="ECO:0000256" key="2">
    <source>
        <dbReference type="SAM" id="SignalP"/>
    </source>
</evidence>
<feature type="compositionally biased region" description="Basic and acidic residues" evidence="1">
    <location>
        <begin position="428"/>
        <end position="447"/>
    </location>
</feature>
<feature type="chain" id="PRO_5041897557" evidence="2">
    <location>
        <begin position="17"/>
        <end position="950"/>
    </location>
</feature>
<dbReference type="InterPro" id="IPR027417">
    <property type="entry name" value="P-loop_NTPase"/>
</dbReference>
<keyword evidence="4" id="KW-1185">Reference proteome</keyword>
<dbReference type="Gene3D" id="3.40.50.300">
    <property type="entry name" value="P-loop containing nucleotide triphosphate hydrolases"/>
    <property type="match status" value="1"/>
</dbReference>
<dbReference type="Pfam" id="PF14307">
    <property type="entry name" value="Glyco_tran_WbsX"/>
    <property type="match status" value="2"/>
</dbReference>
<protein>
    <submittedName>
        <fullName evidence="3">Uncharacterized protein</fullName>
    </submittedName>
</protein>